<dbReference type="CDD" id="cd03294">
    <property type="entry name" value="ABC_Pro_Gly_Betaine"/>
    <property type="match status" value="1"/>
</dbReference>
<comment type="subunit">
    <text evidence="8">The complex is probably composed of two ATP-binding proteins, two transmembrane proteins and a solute-binding protein.</text>
</comment>
<evidence type="ECO:0000259" key="9">
    <source>
        <dbReference type="PROSITE" id="PS50893"/>
    </source>
</evidence>
<name>A0A9X1CLA4_9BACI</name>
<dbReference type="OrthoDB" id="9802264at2"/>
<evidence type="ECO:0000259" key="10">
    <source>
        <dbReference type="PROSITE" id="PS51371"/>
    </source>
</evidence>
<dbReference type="GO" id="GO:0005524">
    <property type="term" value="F:ATP binding"/>
    <property type="evidence" value="ECO:0007669"/>
    <property type="project" value="UniProtKB-UniRule"/>
</dbReference>
<gene>
    <name evidence="11" type="ORF">J2Z64_004066</name>
</gene>
<comment type="caution">
    <text evidence="11">The sequence shown here is derived from an EMBL/GenBank/DDBJ whole genome shotgun (WGS) entry which is preliminary data.</text>
</comment>
<dbReference type="Proteomes" id="UP001138793">
    <property type="component" value="Unassembled WGS sequence"/>
</dbReference>
<evidence type="ECO:0000256" key="3">
    <source>
        <dbReference type="ARBA" id="ARBA00022741"/>
    </source>
</evidence>
<evidence type="ECO:0000256" key="8">
    <source>
        <dbReference type="RuleBase" id="RU369116"/>
    </source>
</evidence>
<evidence type="ECO:0000256" key="5">
    <source>
        <dbReference type="ARBA" id="ARBA00022970"/>
    </source>
</evidence>
<dbReference type="RefSeq" id="WP_149475390.1">
    <property type="nucleotide sequence ID" value="NZ_JAGGMB010000020.1"/>
</dbReference>
<dbReference type="InterPro" id="IPR005892">
    <property type="entry name" value="Gly-betaine_transp_ATP-bd"/>
</dbReference>
<dbReference type="GO" id="GO:0016887">
    <property type="term" value="F:ATP hydrolysis activity"/>
    <property type="evidence" value="ECO:0007669"/>
    <property type="project" value="UniProtKB-UniRule"/>
</dbReference>
<evidence type="ECO:0000256" key="7">
    <source>
        <dbReference type="PROSITE-ProRule" id="PRU00703"/>
    </source>
</evidence>
<keyword evidence="6 7" id="KW-0129">CBS domain</keyword>
<keyword evidence="8" id="KW-1003">Cell membrane</keyword>
<dbReference type="InterPro" id="IPR027417">
    <property type="entry name" value="P-loop_NTPase"/>
</dbReference>
<comment type="similarity">
    <text evidence="1 8">Belongs to the ABC transporter superfamily.</text>
</comment>
<keyword evidence="8" id="KW-0472">Membrane</keyword>
<organism evidence="11 12">
    <name type="scientific">Oceanobacillus polygoni</name>
    <dbReference type="NCBI Taxonomy" id="1235259"/>
    <lineage>
        <taxon>Bacteria</taxon>
        <taxon>Bacillati</taxon>
        <taxon>Bacillota</taxon>
        <taxon>Bacilli</taxon>
        <taxon>Bacillales</taxon>
        <taxon>Bacillaceae</taxon>
        <taxon>Oceanobacillus</taxon>
    </lineage>
</organism>
<dbReference type="InterPro" id="IPR051921">
    <property type="entry name" value="ABC_osmolyte_uptake_ATP-bind"/>
</dbReference>
<evidence type="ECO:0000256" key="6">
    <source>
        <dbReference type="ARBA" id="ARBA00023122"/>
    </source>
</evidence>
<dbReference type="FunFam" id="3.40.50.300:FF:000201">
    <property type="entry name" value="Glycine betaine/L-proline ABC transporter ATP-binding protein"/>
    <property type="match status" value="1"/>
</dbReference>
<dbReference type="InterPro" id="IPR046342">
    <property type="entry name" value="CBS_dom_sf"/>
</dbReference>
<dbReference type="Gene3D" id="3.40.50.300">
    <property type="entry name" value="P-loop containing nucleotide triphosphate hydrolases"/>
    <property type="match status" value="1"/>
</dbReference>
<evidence type="ECO:0000256" key="2">
    <source>
        <dbReference type="ARBA" id="ARBA00022448"/>
    </source>
</evidence>
<dbReference type="Pfam" id="PF00005">
    <property type="entry name" value="ABC_tran"/>
    <property type="match status" value="1"/>
</dbReference>
<dbReference type="GO" id="GO:0005886">
    <property type="term" value="C:plasma membrane"/>
    <property type="evidence" value="ECO:0007669"/>
    <property type="project" value="UniProtKB-SubCell"/>
</dbReference>
<sequence length="389" mass="44295">MMSKLEINSVSKIYGPHPTKIVPYLEEDLTKEEIFQKTGHTVGIRNVSFEVKEGEIFVIMGLSGSGKSTLIRCINMLHEPTDGKVLVDGEDITAYSPRQLKKFRQRKIAMVFQHFGLFNHRTVAENVGYGLEIRKISAKERAEIIHKRIESVGLKGWENKYPDELSGGMQQRVGLARALANDPDILLMDEPFSALDPLIRREMQQELLELQQRLKKTIIFITHDVNEAFKLGNRVAVMKNGEVEQIGSPIEILRKPANTYIEAFVKEIDRSKIFQVRHMMMDPQAVIQLWDDLETAIDKINASGCSELYVVNEEEKIQGILSLDDALHGLEGGKDLRQIIKDDYEKVAKNVYIQNLLEQSIKSFYPLAVVENERLIGVLPQNRILESLV</sequence>
<feature type="domain" description="CBS" evidence="10">
    <location>
        <begin position="280"/>
        <end position="336"/>
    </location>
</feature>
<keyword evidence="3 8" id="KW-0547">Nucleotide-binding</keyword>
<dbReference type="SMART" id="SM00382">
    <property type="entry name" value="AAA"/>
    <property type="match status" value="1"/>
</dbReference>
<dbReference type="SUPFAM" id="SSF52540">
    <property type="entry name" value="P-loop containing nucleoside triphosphate hydrolases"/>
    <property type="match status" value="1"/>
</dbReference>
<comment type="subcellular location">
    <subcellularLocation>
        <location evidence="8">Cell inner membrane</location>
        <topology evidence="8">Peripheral membrane protein</topology>
    </subcellularLocation>
</comment>
<dbReference type="GO" id="GO:0006865">
    <property type="term" value="P:amino acid transport"/>
    <property type="evidence" value="ECO:0007669"/>
    <property type="project" value="UniProtKB-UniRule"/>
</dbReference>
<dbReference type="PROSITE" id="PS50893">
    <property type="entry name" value="ABC_TRANSPORTER_2"/>
    <property type="match status" value="1"/>
</dbReference>
<evidence type="ECO:0000313" key="11">
    <source>
        <dbReference type="EMBL" id="MBP2079767.1"/>
    </source>
</evidence>
<keyword evidence="2 8" id="KW-0813">Transport</keyword>
<proteinExistence type="inferred from homology"/>
<evidence type="ECO:0000313" key="12">
    <source>
        <dbReference type="Proteomes" id="UP001138793"/>
    </source>
</evidence>
<evidence type="ECO:0000256" key="1">
    <source>
        <dbReference type="ARBA" id="ARBA00005417"/>
    </source>
</evidence>
<comment type="catalytic activity">
    <reaction evidence="8">
        <text>a quaternary ammonium(out) + ATP + H2O = a quaternary ammonium(in) + ADP + phosphate + H(+)</text>
        <dbReference type="Rhea" id="RHEA:11036"/>
        <dbReference type="ChEBI" id="CHEBI:15377"/>
        <dbReference type="ChEBI" id="CHEBI:15378"/>
        <dbReference type="ChEBI" id="CHEBI:30616"/>
        <dbReference type="ChEBI" id="CHEBI:35267"/>
        <dbReference type="ChEBI" id="CHEBI:43474"/>
        <dbReference type="ChEBI" id="CHEBI:456216"/>
    </reaction>
</comment>
<dbReference type="InterPro" id="IPR000644">
    <property type="entry name" value="CBS_dom"/>
</dbReference>
<dbReference type="InterPro" id="IPR017871">
    <property type="entry name" value="ABC_transporter-like_CS"/>
</dbReference>
<keyword evidence="5" id="KW-0029">Amino-acid transport</keyword>
<dbReference type="SUPFAM" id="SSF54631">
    <property type="entry name" value="CBS-domain pair"/>
    <property type="match status" value="1"/>
</dbReference>
<evidence type="ECO:0000256" key="4">
    <source>
        <dbReference type="ARBA" id="ARBA00022840"/>
    </source>
</evidence>
<keyword evidence="12" id="KW-1185">Reference proteome</keyword>
<keyword evidence="4 8" id="KW-0067">ATP-binding</keyword>
<dbReference type="Pfam" id="PF00571">
    <property type="entry name" value="CBS"/>
    <property type="match status" value="1"/>
</dbReference>
<dbReference type="InterPro" id="IPR003593">
    <property type="entry name" value="AAA+_ATPase"/>
</dbReference>
<dbReference type="AlphaFoldDB" id="A0A9X1CLA4"/>
<feature type="domain" description="ABC transporter" evidence="9">
    <location>
        <begin position="29"/>
        <end position="265"/>
    </location>
</feature>
<dbReference type="GO" id="GO:0015418">
    <property type="term" value="F:ABC-type quaternary ammonium compound transporting activity"/>
    <property type="evidence" value="ECO:0007669"/>
    <property type="project" value="UniProtKB-EC"/>
</dbReference>
<dbReference type="GO" id="GO:0006970">
    <property type="term" value="P:response to osmotic stress"/>
    <property type="evidence" value="ECO:0007669"/>
    <property type="project" value="UniProtKB-ARBA"/>
</dbReference>
<keyword evidence="8" id="KW-0997">Cell inner membrane</keyword>
<dbReference type="PROSITE" id="PS51371">
    <property type="entry name" value="CBS"/>
    <property type="match status" value="1"/>
</dbReference>
<dbReference type="Gene3D" id="3.10.580.10">
    <property type="entry name" value="CBS-domain"/>
    <property type="match status" value="1"/>
</dbReference>
<dbReference type="PANTHER" id="PTHR43869:SF1">
    <property type="entry name" value="GLYCINE BETAINE_PROLINE BETAINE TRANSPORT SYSTEM ATP-BINDING PROTEIN PROV"/>
    <property type="match status" value="1"/>
</dbReference>
<protein>
    <recommendedName>
        <fullName evidence="8">Quaternary amine transport ATP-binding protein</fullName>
        <ecNumber evidence="8">7.6.2.9</ecNumber>
    </recommendedName>
</protein>
<reference evidence="11" key="1">
    <citation type="submission" date="2021-03" db="EMBL/GenBank/DDBJ databases">
        <title>Genomic Encyclopedia of Type Strains, Phase IV (KMG-IV): sequencing the most valuable type-strain genomes for metagenomic binning, comparative biology and taxonomic classification.</title>
        <authorList>
            <person name="Goeker M."/>
        </authorList>
    </citation>
    <scope>NUCLEOTIDE SEQUENCE</scope>
    <source>
        <strain evidence="11">DSM 107338</strain>
    </source>
</reference>
<dbReference type="GO" id="GO:0031460">
    <property type="term" value="P:glycine betaine transport"/>
    <property type="evidence" value="ECO:0007669"/>
    <property type="project" value="InterPro"/>
</dbReference>
<dbReference type="EC" id="7.6.2.9" evidence="8"/>
<dbReference type="PROSITE" id="PS00211">
    <property type="entry name" value="ABC_TRANSPORTER_1"/>
    <property type="match status" value="1"/>
</dbReference>
<dbReference type="PANTHER" id="PTHR43869">
    <property type="entry name" value="GLYCINE BETAINE/PROLINE BETAINE TRANSPORT SYSTEM ATP-BINDING PROTEIN PROV"/>
    <property type="match status" value="1"/>
</dbReference>
<dbReference type="NCBIfam" id="TIGR01186">
    <property type="entry name" value="proV"/>
    <property type="match status" value="1"/>
</dbReference>
<dbReference type="InterPro" id="IPR003439">
    <property type="entry name" value="ABC_transporter-like_ATP-bd"/>
</dbReference>
<dbReference type="EMBL" id="JAGGMB010000020">
    <property type="protein sequence ID" value="MBP2079767.1"/>
    <property type="molecule type" value="Genomic_DNA"/>
</dbReference>
<accession>A0A9X1CLA4</accession>